<keyword evidence="2 6" id="KW-0808">Transferase</keyword>
<dbReference type="InterPro" id="IPR003414">
    <property type="entry name" value="PP_kinase"/>
</dbReference>
<dbReference type="SUPFAM" id="SSF56024">
    <property type="entry name" value="Phospholipase D/nuclease"/>
    <property type="match status" value="2"/>
</dbReference>
<dbReference type="PANTHER" id="PTHR30218">
    <property type="entry name" value="POLYPHOSPHATE KINASE"/>
    <property type="match status" value="1"/>
</dbReference>
<dbReference type="HAMAP" id="MF_00347">
    <property type="entry name" value="Polyphosphate_kinase"/>
    <property type="match status" value="1"/>
</dbReference>
<feature type="domain" description="Polyphosphate kinase middle" evidence="8">
    <location>
        <begin position="137"/>
        <end position="308"/>
    </location>
</feature>
<reference evidence="12 13" key="1">
    <citation type="submission" date="2017-07" db="EMBL/GenBank/DDBJ databases">
        <authorList>
            <person name="Sun Z.S."/>
            <person name="Albrecht U."/>
            <person name="Echele G."/>
            <person name="Lee C.C."/>
        </authorList>
    </citation>
    <scope>NUCLEOTIDE SEQUENCE [LARGE SCALE GENOMIC DNA]</scope>
    <source>
        <strain evidence="12 13">CGMCC 1.12672</strain>
    </source>
</reference>
<feature type="binding site" evidence="6">
    <location>
        <position position="60"/>
    </location>
    <ligand>
        <name>ATP</name>
        <dbReference type="ChEBI" id="CHEBI:30616"/>
    </ligand>
</feature>
<feature type="domain" description="Polyphosphate kinase C-terminal" evidence="10">
    <location>
        <begin position="509"/>
        <end position="676"/>
    </location>
</feature>
<evidence type="ECO:0000313" key="12">
    <source>
        <dbReference type="EMBL" id="SOB87555.1"/>
    </source>
</evidence>
<dbReference type="InterPro" id="IPR025198">
    <property type="entry name" value="PPK_N_dom"/>
</dbReference>
<dbReference type="Pfam" id="PF02503">
    <property type="entry name" value="PP_kinase"/>
    <property type="match status" value="1"/>
</dbReference>
<dbReference type="NCBIfam" id="TIGR03705">
    <property type="entry name" value="poly_P_kin"/>
    <property type="match status" value="1"/>
</dbReference>
<dbReference type="Gene3D" id="1.20.58.310">
    <property type="entry name" value="Polyphosphate kinase N-terminal domain"/>
    <property type="match status" value="1"/>
</dbReference>
<proteinExistence type="inferred from homology"/>
<evidence type="ECO:0000313" key="13">
    <source>
        <dbReference type="Proteomes" id="UP000219494"/>
    </source>
</evidence>
<evidence type="ECO:0000256" key="5">
    <source>
        <dbReference type="ARBA" id="ARBA00022840"/>
    </source>
</evidence>
<evidence type="ECO:0000256" key="6">
    <source>
        <dbReference type="HAMAP-Rule" id="MF_00347"/>
    </source>
</evidence>
<dbReference type="Pfam" id="PF13090">
    <property type="entry name" value="PP_kinase_C"/>
    <property type="match status" value="1"/>
</dbReference>
<dbReference type="GO" id="GO:0046872">
    <property type="term" value="F:metal ion binding"/>
    <property type="evidence" value="ECO:0007669"/>
    <property type="project" value="UniProtKB-KW"/>
</dbReference>
<evidence type="ECO:0000259" key="9">
    <source>
        <dbReference type="Pfam" id="PF13089"/>
    </source>
</evidence>
<dbReference type="GO" id="GO:0008976">
    <property type="term" value="F:polyphosphate kinase activity"/>
    <property type="evidence" value="ECO:0007669"/>
    <property type="project" value="UniProtKB-UniRule"/>
</dbReference>
<dbReference type="PANTHER" id="PTHR30218:SF0">
    <property type="entry name" value="POLYPHOSPHATE KINASE"/>
    <property type="match status" value="1"/>
</dbReference>
<keyword evidence="5 6" id="KW-0067">ATP-binding</keyword>
<dbReference type="Gene3D" id="3.30.1840.10">
    <property type="entry name" value="Polyphosphate kinase middle domain"/>
    <property type="match status" value="1"/>
</dbReference>
<keyword evidence="6" id="KW-0479">Metal-binding</keyword>
<dbReference type="InterPro" id="IPR036830">
    <property type="entry name" value="PP_kinase_middle_dom_sf"/>
</dbReference>
<keyword evidence="13" id="KW-1185">Reference proteome</keyword>
<dbReference type="CDD" id="cd09168">
    <property type="entry name" value="PLDc_PaPPK1_C2_like"/>
    <property type="match status" value="1"/>
</dbReference>
<dbReference type="Gene3D" id="3.30.870.10">
    <property type="entry name" value="Endonuclease Chain A"/>
    <property type="match status" value="2"/>
</dbReference>
<evidence type="ECO:0000256" key="4">
    <source>
        <dbReference type="ARBA" id="ARBA00022777"/>
    </source>
</evidence>
<dbReference type="Pfam" id="PF17941">
    <property type="entry name" value="PP_kinase_C_1"/>
    <property type="match status" value="1"/>
</dbReference>
<dbReference type="SUPFAM" id="SSF140356">
    <property type="entry name" value="PPK N-terminal domain-like"/>
    <property type="match status" value="1"/>
</dbReference>
<dbReference type="InterPro" id="IPR025200">
    <property type="entry name" value="PPK_C_dom2"/>
</dbReference>
<dbReference type="GO" id="GO:0009358">
    <property type="term" value="C:polyphosphate kinase complex"/>
    <property type="evidence" value="ECO:0007669"/>
    <property type="project" value="InterPro"/>
</dbReference>
<dbReference type="InterPro" id="IPR041108">
    <property type="entry name" value="PP_kinase_C_1"/>
</dbReference>
<feature type="active site" description="Phosphohistidine intermediate" evidence="6">
    <location>
        <position position="441"/>
    </location>
</feature>
<feature type="binding site" evidence="6">
    <location>
        <position position="570"/>
    </location>
    <ligand>
        <name>ATP</name>
        <dbReference type="ChEBI" id="CHEBI:30616"/>
    </ligand>
</feature>
<dbReference type="OrthoDB" id="9761456at2"/>
<evidence type="ECO:0000259" key="8">
    <source>
        <dbReference type="Pfam" id="PF02503"/>
    </source>
</evidence>
<keyword evidence="6" id="KW-0460">Magnesium</keyword>
<dbReference type="RefSeq" id="WP_097064541.1">
    <property type="nucleotide sequence ID" value="NZ_OBMI01000003.1"/>
</dbReference>
<organism evidence="12 13">
    <name type="scientific">Sphingomonas guangdongensis</name>
    <dbReference type="NCBI Taxonomy" id="1141890"/>
    <lineage>
        <taxon>Bacteria</taxon>
        <taxon>Pseudomonadati</taxon>
        <taxon>Pseudomonadota</taxon>
        <taxon>Alphaproteobacteria</taxon>
        <taxon>Sphingomonadales</taxon>
        <taxon>Sphingomonadaceae</taxon>
        <taxon>Sphingomonas</taxon>
    </lineage>
</organism>
<evidence type="ECO:0000256" key="7">
    <source>
        <dbReference type="RuleBase" id="RU003800"/>
    </source>
</evidence>
<comment type="function">
    <text evidence="6 7">Catalyzes the reversible transfer of the terminal phosphate of ATP to form a long-chain polyphosphate (polyP).</text>
</comment>
<evidence type="ECO:0000256" key="1">
    <source>
        <dbReference type="ARBA" id="ARBA00022553"/>
    </source>
</evidence>
<comment type="cofactor">
    <cofactor evidence="6">
        <name>Mg(2+)</name>
        <dbReference type="ChEBI" id="CHEBI:18420"/>
    </cofactor>
</comment>
<keyword evidence="4 6" id="KW-0418">Kinase</keyword>
<dbReference type="NCBIfam" id="NF003921">
    <property type="entry name" value="PRK05443.2-2"/>
    <property type="match status" value="1"/>
</dbReference>
<dbReference type="EMBL" id="OBMI01000003">
    <property type="protein sequence ID" value="SOB87555.1"/>
    <property type="molecule type" value="Genomic_DNA"/>
</dbReference>
<dbReference type="CDD" id="cd09165">
    <property type="entry name" value="PLDc_PaPPK1_C1_like"/>
    <property type="match status" value="1"/>
</dbReference>
<evidence type="ECO:0000259" key="11">
    <source>
        <dbReference type="Pfam" id="PF17941"/>
    </source>
</evidence>
<dbReference type="Pfam" id="PF13089">
    <property type="entry name" value="PP_kinase_N"/>
    <property type="match status" value="1"/>
</dbReference>
<dbReference type="NCBIfam" id="NF003918">
    <property type="entry name" value="PRK05443.1-2"/>
    <property type="match status" value="1"/>
</dbReference>
<comment type="PTM">
    <text evidence="6 7">An intermediate of this reaction is the autophosphorylated ppk in which a phosphate is covalently linked to a histidine residue through a N-P bond.</text>
</comment>
<feature type="binding site" evidence="6">
    <location>
        <position position="474"/>
    </location>
    <ligand>
        <name>ATP</name>
        <dbReference type="ChEBI" id="CHEBI:30616"/>
    </ligand>
</feature>
<comment type="similarity">
    <text evidence="6 7">Belongs to the polyphosphate kinase 1 (PPK1) family.</text>
</comment>
<evidence type="ECO:0000256" key="3">
    <source>
        <dbReference type="ARBA" id="ARBA00022741"/>
    </source>
</evidence>
<feature type="domain" description="Polyphosphate kinase N-terminal" evidence="9">
    <location>
        <begin position="22"/>
        <end position="126"/>
    </location>
</feature>
<dbReference type="SUPFAM" id="SSF143724">
    <property type="entry name" value="PHP14-like"/>
    <property type="match status" value="1"/>
</dbReference>
<dbReference type="EC" id="2.7.4.1" evidence="6 7"/>
<protein>
    <recommendedName>
        <fullName evidence="6 7">Polyphosphate kinase</fullName>
        <ecNumber evidence="6 7">2.7.4.1</ecNumber>
    </recommendedName>
    <alternativeName>
        <fullName evidence="6">ATP-polyphosphate phosphotransferase</fullName>
    </alternativeName>
    <alternativeName>
        <fullName evidence="6">Polyphosphoric acid kinase</fullName>
    </alternativeName>
</protein>
<dbReference type="PIRSF" id="PIRSF015589">
    <property type="entry name" value="PP_kinase"/>
    <property type="match status" value="1"/>
</dbReference>
<feature type="binding site" evidence="6">
    <location>
        <position position="598"/>
    </location>
    <ligand>
        <name>ATP</name>
        <dbReference type="ChEBI" id="CHEBI:30616"/>
    </ligand>
</feature>
<comment type="catalytic activity">
    <reaction evidence="6 7">
        <text>[phosphate](n) + ATP = [phosphate](n+1) + ADP</text>
        <dbReference type="Rhea" id="RHEA:19573"/>
        <dbReference type="Rhea" id="RHEA-COMP:9859"/>
        <dbReference type="Rhea" id="RHEA-COMP:14280"/>
        <dbReference type="ChEBI" id="CHEBI:16838"/>
        <dbReference type="ChEBI" id="CHEBI:30616"/>
        <dbReference type="ChEBI" id="CHEBI:456216"/>
        <dbReference type="EC" id="2.7.4.1"/>
    </reaction>
</comment>
<evidence type="ECO:0000256" key="2">
    <source>
        <dbReference type="ARBA" id="ARBA00022679"/>
    </source>
</evidence>
<dbReference type="AlphaFoldDB" id="A0A285R084"/>
<dbReference type="NCBIfam" id="NF003919">
    <property type="entry name" value="PRK05443.1-4"/>
    <property type="match status" value="1"/>
</dbReference>
<evidence type="ECO:0000259" key="10">
    <source>
        <dbReference type="Pfam" id="PF13090"/>
    </source>
</evidence>
<dbReference type="InterPro" id="IPR036832">
    <property type="entry name" value="PPK_N_dom_sf"/>
</dbReference>
<sequence length="718" mass="79533">MTRPNAASLPADVTPLHKSGRYFNRELSWLAFNRRVLEEACNEAHPLLERLRFLSISGSNLDEFFMVRVAGLVGQQLQGVEQRSADGMTPSQQLAAIVEACDALVDSQRAVWGDLAKALAAEGVALRDAGDDPAVDAWLESWFGEQLFPVLTPQALDPAHPFPFIPNGGLSVIFDLVRTSDGEPIRELVLLPPALPRVVCLPGKDAQFVTIESILKRFSHRLFPGYEVRAAATFRILRDSDIELEEEAEDLVLYFRTAIKRRRRGRVIRLEMERGIGAELEQVLKEELGGAQAILTETDGFLGLGDLGALVDVERPDLKFPAFTPRFPERIREFGGDCFAAIRAKDIVVHHPYESFDVVLAFLKQAANDPDVVAVKQTLYRAGKQSAVINALIAAAEAGKSVTAVVELKARFDEEQNLLWASALERAGVQVVYGFIDWKTHAKVSMVVRREGGSYRTYCHFGTGNYHPVTARIYTDISFFTADPRVGHDAAAIFNYVTGYVEPQELRLLAISPRDLRDRLVQLIDEEIGNALSGKPAAIWAKMNSLVDPAVIEKLYEASNAGVEIDLVVRGICCLRPGVAGMSARIRVKSVVGRFLEHSRIWAFASGETLPNDGARLFISSADWMPRNFDRRVEFMLPILNETVHDQVLDQVMVATLLDNEQSWELKPDGSYVRVTPGEGGGFNLHRYFMTNPSLSGRGAALDEQGAVPTLSLRTRRN</sequence>
<dbReference type="GO" id="GO:0006799">
    <property type="term" value="P:polyphosphate biosynthetic process"/>
    <property type="evidence" value="ECO:0007669"/>
    <property type="project" value="UniProtKB-UniRule"/>
</dbReference>
<feature type="domain" description="Polyphosphate kinase C-terminal" evidence="11">
    <location>
        <begin position="338"/>
        <end position="502"/>
    </location>
</feature>
<keyword evidence="3 6" id="KW-0547">Nucleotide-binding</keyword>
<gene>
    <name evidence="6" type="primary">ppk</name>
    <name evidence="12" type="ORF">SAMN06297144_2687</name>
</gene>
<accession>A0A285R084</accession>
<feature type="binding site" evidence="6">
    <location>
        <position position="381"/>
    </location>
    <ligand>
        <name>Mg(2+)</name>
        <dbReference type="ChEBI" id="CHEBI:18420"/>
    </ligand>
</feature>
<keyword evidence="1 6" id="KW-0597">Phosphoprotein</keyword>
<dbReference type="GO" id="GO:0005524">
    <property type="term" value="F:ATP binding"/>
    <property type="evidence" value="ECO:0007669"/>
    <property type="project" value="UniProtKB-KW"/>
</dbReference>
<feature type="binding site" evidence="6">
    <location>
        <position position="411"/>
    </location>
    <ligand>
        <name>Mg(2+)</name>
        <dbReference type="ChEBI" id="CHEBI:18420"/>
    </ligand>
</feature>
<name>A0A285R084_9SPHN</name>
<dbReference type="InterPro" id="IPR024953">
    <property type="entry name" value="PP_kinase_middle"/>
</dbReference>
<dbReference type="Proteomes" id="UP000219494">
    <property type="component" value="Unassembled WGS sequence"/>
</dbReference>